<comment type="caution">
    <text evidence="2">The sequence shown here is derived from an EMBL/GenBank/DDBJ whole genome shotgun (WGS) entry which is preliminary data.</text>
</comment>
<dbReference type="EMBL" id="MUNK01000473">
    <property type="protein sequence ID" value="OTA19004.1"/>
    <property type="molecule type" value="Genomic_DNA"/>
</dbReference>
<proteinExistence type="predicted"/>
<sequence length="77" mass="7900">MSAALKATTALSGLVVVGYAAKHALATPDQQFSANSLNAAGHSAESVSAQAPAPKMPSNFIQISFGDWKWNNARGGL</sequence>
<keyword evidence="1" id="KW-0732">Signal</keyword>
<evidence type="ECO:0000313" key="3">
    <source>
        <dbReference type="Proteomes" id="UP000194280"/>
    </source>
</evidence>
<dbReference type="OrthoDB" id="3906425at2759"/>
<feature type="chain" id="PRO_5012577338" evidence="1">
    <location>
        <begin position="27"/>
        <end position="77"/>
    </location>
</feature>
<name>A0A1Z5SLJ7_HORWE</name>
<dbReference type="AlphaFoldDB" id="A0A1Z5SLJ7"/>
<protein>
    <submittedName>
        <fullName evidence="2">Uncharacterized protein</fullName>
    </submittedName>
</protein>
<organism evidence="2 3">
    <name type="scientific">Hortaea werneckii EXF-2000</name>
    <dbReference type="NCBI Taxonomy" id="1157616"/>
    <lineage>
        <taxon>Eukaryota</taxon>
        <taxon>Fungi</taxon>
        <taxon>Dikarya</taxon>
        <taxon>Ascomycota</taxon>
        <taxon>Pezizomycotina</taxon>
        <taxon>Dothideomycetes</taxon>
        <taxon>Dothideomycetidae</taxon>
        <taxon>Mycosphaerellales</taxon>
        <taxon>Teratosphaeriaceae</taxon>
        <taxon>Hortaea</taxon>
    </lineage>
</organism>
<gene>
    <name evidence="2" type="ORF">BTJ68_15366</name>
</gene>
<accession>A0A1Z5SLJ7</accession>
<evidence type="ECO:0000256" key="1">
    <source>
        <dbReference type="SAM" id="SignalP"/>
    </source>
</evidence>
<dbReference type="Proteomes" id="UP000194280">
    <property type="component" value="Unassembled WGS sequence"/>
</dbReference>
<feature type="signal peptide" evidence="1">
    <location>
        <begin position="1"/>
        <end position="26"/>
    </location>
</feature>
<reference evidence="2 3" key="1">
    <citation type="submission" date="2017-01" db="EMBL/GenBank/DDBJ databases">
        <title>The recent genome duplication of the halophilic yeast Hortaea werneckii: insights from long-read sequencing.</title>
        <authorList>
            <person name="Sinha S."/>
            <person name="Flibotte S."/>
            <person name="Neira M."/>
            <person name="Lenassi M."/>
            <person name="Gostincar C."/>
            <person name="Stajich J.E."/>
            <person name="Nislow C.E."/>
        </authorList>
    </citation>
    <scope>NUCLEOTIDE SEQUENCE [LARGE SCALE GENOMIC DNA]</scope>
    <source>
        <strain evidence="2 3">EXF-2000</strain>
    </source>
</reference>
<dbReference type="VEuPathDB" id="FungiDB:BTJ68_15366"/>
<keyword evidence="3" id="KW-1185">Reference proteome</keyword>
<dbReference type="InParanoid" id="A0A1Z5SLJ7"/>
<evidence type="ECO:0000313" key="2">
    <source>
        <dbReference type="EMBL" id="OTA19004.1"/>
    </source>
</evidence>